<reference evidence="2" key="1">
    <citation type="journal article" date="2012" name="Nat. Biotechnol.">
        <title>Reference genome sequence of the model plant Setaria.</title>
        <authorList>
            <person name="Bennetzen J.L."/>
            <person name="Schmutz J."/>
            <person name="Wang H."/>
            <person name="Percifield R."/>
            <person name="Hawkins J."/>
            <person name="Pontaroli A.C."/>
            <person name="Estep M."/>
            <person name="Feng L."/>
            <person name="Vaughn J.N."/>
            <person name="Grimwood J."/>
            <person name="Jenkins J."/>
            <person name="Barry K."/>
            <person name="Lindquist E."/>
            <person name="Hellsten U."/>
            <person name="Deshpande S."/>
            <person name="Wang X."/>
            <person name="Wu X."/>
            <person name="Mitros T."/>
            <person name="Triplett J."/>
            <person name="Yang X."/>
            <person name="Ye C.Y."/>
            <person name="Mauro-Herrera M."/>
            <person name="Wang L."/>
            <person name="Li P."/>
            <person name="Sharma M."/>
            <person name="Sharma R."/>
            <person name="Ronald P.C."/>
            <person name="Panaud O."/>
            <person name="Kellogg E.A."/>
            <person name="Brutnell T.P."/>
            <person name="Doust A.N."/>
            <person name="Tuskan G.A."/>
            <person name="Rokhsar D."/>
            <person name="Devos K.M."/>
        </authorList>
    </citation>
    <scope>NUCLEOTIDE SEQUENCE [LARGE SCALE GENOMIC DNA]</scope>
    <source>
        <strain evidence="2">cv. Yugu1</strain>
    </source>
</reference>
<dbReference type="EMBL" id="AGNK02000452">
    <property type="status" value="NOT_ANNOTATED_CDS"/>
    <property type="molecule type" value="Genomic_DNA"/>
</dbReference>
<evidence type="ECO:0000313" key="1">
    <source>
        <dbReference type="EnsemblPlants" id="KQL30608"/>
    </source>
</evidence>
<dbReference type="Gramene" id="KQL30608">
    <property type="protein sequence ID" value="KQL30608"/>
    <property type="gene ID" value="SETIT_020243mg"/>
</dbReference>
<dbReference type="Proteomes" id="UP000004995">
    <property type="component" value="Unassembled WGS sequence"/>
</dbReference>
<sequence>MLCKCGKRPKQRELQRLLSMNQSGLSAVGKVVAP</sequence>
<dbReference type="AlphaFoldDB" id="K3Z125"/>
<protein>
    <submittedName>
        <fullName evidence="1">Uncharacterized protein</fullName>
    </submittedName>
</protein>
<organism evidence="1 2">
    <name type="scientific">Setaria italica</name>
    <name type="common">Foxtail millet</name>
    <name type="synonym">Panicum italicum</name>
    <dbReference type="NCBI Taxonomy" id="4555"/>
    <lineage>
        <taxon>Eukaryota</taxon>
        <taxon>Viridiplantae</taxon>
        <taxon>Streptophyta</taxon>
        <taxon>Embryophyta</taxon>
        <taxon>Tracheophyta</taxon>
        <taxon>Spermatophyta</taxon>
        <taxon>Magnoliopsida</taxon>
        <taxon>Liliopsida</taxon>
        <taxon>Poales</taxon>
        <taxon>Poaceae</taxon>
        <taxon>PACMAD clade</taxon>
        <taxon>Panicoideae</taxon>
        <taxon>Panicodae</taxon>
        <taxon>Paniceae</taxon>
        <taxon>Cenchrinae</taxon>
        <taxon>Setaria</taxon>
    </lineage>
</organism>
<dbReference type="InParanoid" id="K3Z125"/>
<proteinExistence type="predicted"/>
<accession>K3Z125</accession>
<reference evidence="1" key="2">
    <citation type="submission" date="2018-08" db="UniProtKB">
        <authorList>
            <consortium name="EnsemblPlants"/>
        </authorList>
    </citation>
    <scope>IDENTIFICATION</scope>
    <source>
        <strain evidence="1">Yugu1</strain>
    </source>
</reference>
<dbReference type="HOGENOM" id="CLU_3377902_0_0_1"/>
<dbReference type="EnsemblPlants" id="KQL30608">
    <property type="protein sequence ID" value="KQL30608"/>
    <property type="gene ID" value="SETIT_020243mg"/>
</dbReference>
<keyword evidence="2" id="KW-1185">Reference proteome</keyword>
<evidence type="ECO:0000313" key="2">
    <source>
        <dbReference type="Proteomes" id="UP000004995"/>
    </source>
</evidence>
<name>K3Z125_SETIT</name>